<dbReference type="EMBL" id="JAKUCV010005683">
    <property type="protein sequence ID" value="KAJ4830283.1"/>
    <property type="molecule type" value="Genomic_DNA"/>
</dbReference>
<dbReference type="PANTHER" id="PTHR12112:SF52">
    <property type="entry name" value="DHHA2 DOMAIN-CONTAINING PROTEIN"/>
    <property type="match status" value="1"/>
</dbReference>
<gene>
    <name evidence="1" type="ORF">Tsubulata_003615</name>
</gene>
<feature type="non-terminal residue" evidence="1">
    <location>
        <position position="1"/>
    </location>
</feature>
<dbReference type="Gene3D" id="3.90.1640.10">
    <property type="entry name" value="inorganic pyrophosphatase (n-terminal core)"/>
    <property type="match status" value="1"/>
</dbReference>
<reference evidence="1" key="2">
    <citation type="journal article" date="2023" name="Plants (Basel)">
        <title>Annotation of the Turnera subulata (Passifloraceae) Draft Genome Reveals the S-Locus Evolved after the Divergence of Turneroideae from Passifloroideae in a Stepwise Manner.</title>
        <authorList>
            <person name="Henning P.M."/>
            <person name="Roalson E.H."/>
            <person name="Mir W."/>
            <person name="McCubbin A.G."/>
            <person name="Shore J.S."/>
        </authorList>
    </citation>
    <scope>NUCLEOTIDE SEQUENCE</scope>
    <source>
        <strain evidence="1">F60SS</strain>
    </source>
</reference>
<protein>
    <submittedName>
        <fullName evidence="1">Uncharacterized protein</fullName>
    </submittedName>
</protein>
<dbReference type="PANTHER" id="PTHR12112">
    <property type="entry name" value="BNIP - RELATED"/>
    <property type="match status" value="1"/>
</dbReference>
<evidence type="ECO:0000313" key="1">
    <source>
        <dbReference type="EMBL" id="KAJ4830283.1"/>
    </source>
</evidence>
<keyword evidence="2" id="KW-1185">Reference proteome</keyword>
<evidence type="ECO:0000313" key="2">
    <source>
        <dbReference type="Proteomes" id="UP001141552"/>
    </source>
</evidence>
<dbReference type="AlphaFoldDB" id="A0A9Q0FF12"/>
<comment type="caution">
    <text evidence="1">The sequence shown here is derived from an EMBL/GenBank/DDBJ whole genome shotgun (WGS) entry which is preliminary data.</text>
</comment>
<name>A0A9Q0FF12_9ROSI</name>
<accession>A0A9Q0FF12</accession>
<organism evidence="1 2">
    <name type="scientific">Turnera subulata</name>
    <dbReference type="NCBI Taxonomy" id="218843"/>
    <lineage>
        <taxon>Eukaryota</taxon>
        <taxon>Viridiplantae</taxon>
        <taxon>Streptophyta</taxon>
        <taxon>Embryophyta</taxon>
        <taxon>Tracheophyta</taxon>
        <taxon>Spermatophyta</taxon>
        <taxon>Magnoliopsida</taxon>
        <taxon>eudicotyledons</taxon>
        <taxon>Gunneridae</taxon>
        <taxon>Pentapetalae</taxon>
        <taxon>rosids</taxon>
        <taxon>fabids</taxon>
        <taxon>Malpighiales</taxon>
        <taxon>Passifloraceae</taxon>
        <taxon>Turnera</taxon>
    </lineage>
</organism>
<reference evidence="1" key="1">
    <citation type="submission" date="2022-02" db="EMBL/GenBank/DDBJ databases">
        <authorList>
            <person name="Henning P.M."/>
            <person name="McCubbin A.G."/>
            <person name="Shore J.S."/>
        </authorList>
    </citation>
    <scope>NUCLEOTIDE SEQUENCE</scope>
    <source>
        <strain evidence="1">F60SS</strain>
        <tissue evidence="1">Leaves</tissue>
    </source>
</reference>
<dbReference type="GO" id="GO:0005737">
    <property type="term" value="C:cytoplasm"/>
    <property type="evidence" value="ECO:0007669"/>
    <property type="project" value="TreeGrafter"/>
</dbReference>
<dbReference type="Proteomes" id="UP001141552">
    <property type="component" value="Unassembled WGS sequence"/>
</dbReference>
<dbReference type="OrthoDB" id="374045at2759"/>
<dbReference type="GO" id="GO:0004309">
    <property type="term" value="F:exopolyphosphatase activity"/>
    <property type="evidence" value="ECO:0007669"/>
    <property type="project" value="TreeGrafter"/>
</dbReference>
<sequence length="301" mass="33747">MGLQGQYIRARDDPYFDGLLRRNKAAPKNLDFQKGSEELVPDVPEKSMGMDMPLALKEDSVDVVEQQAFGQLGRLPGISSRSSTSFDLPDFHSTFKCWDLDLGDDHDMVDIVNKESTSSRTSQNYQIVPHKATTTLEKSYRLSETKSQVLSNIPLPQSAATFYNGVSPQVEIVESSEISRRLNFYLKARRDDVSAGVPGRFLHAVIAPDVSDVASFASTIMYAFYLNIEKLASDQLCTVPVINMKRAELSSRAELKWLLDSCQIEESSLIFIYVIDLSYYDLFGSLQIVLVNGHKLPTKQE</sequence>
<proteinExistence type="predicted"/>